<reference evidence="1 2" key="1">
    <citation type="submission" date="2019-12" db="EMBL/GenBank/DDBJ databases">
        <authorList>
            <person name="Alioto T."/>
            <person name="Alioto T."/>
            <person name="Gomez Garrido J."/>
        </authorList>
    </citation>
    <scope>NUCLEOTIDE SEQUENCE [LARGE SCALE GENOMIC DNA]</scope>
</reference>
<gene>
    <name evidence="1" type="ORF">OLEA9_A081428</name>
</gene>
<dbReference type="Proteomes" id="UP000594638">
    <property type="component" value="Unassembled WGS sequence"/>
</dbReference>
<dbReference type="AlphaFoldDB" id="A0A8S0QW23"/>
<evidence type="ECO:0000313" key="2">
    <source>
        <dbReference type="Proteomes" id="UP000594638"/>
    </source>
</evidence>
<organism evidence="1 2">
    <name type="scientific">Olea europaea subsp. europaea</name>
    <dbReference type="NCBI Taxonomy" id="158383"/>
    <lineage>
        <taxon>Eukaryota</taxon>
        <taxon>Viridiplantae</taxon>
        <taxon>Streptophyta</taxon>
        <taxon>Embryophyta</taxon>
        <taxon>Tracheophyta</taxon>
        <taxon>Spermatophyta</taxon>
        <taxon>Magnoliopsida</taxon>
        <taxon>eudicotyledons</taxon>
        <taxon>Gunneridae</taxon>
        <taxon>Pentapetalae</taxon>
        <taxon>asterids</taxon>
        <taxon>lamiids</taxon>
        <taxon>Lamiales</taxon>
        <taxon>Oleaceae</taxon>
        <taxon>Oleeae</taxon>
        <taxon>Olea</taxon>
    </lineage>
</organism>
<dbReference type="EMBL" id="CACTIH010001956">
    <property type="protein sequence ID" value="CAA2969945.1"/>
    <property type="molecule type" value="Genomic_DNA"/>
</dbReference>
<sequence length="108" mass="12629">MNLASIARSHRKGEMSVAECVDELLLTGYVKESDVLHLFALWFLHDKDNRNSYCAAKTTALRFKFVEYCFEYYLYLFHIACEPVVVVECIRYRVRNKTQIVGSSIHDQ</sequence>
<name>A0A8S0QW23_OLEEU</name>
<proteinExistence type="predicted"/>
<keyword evidence="2" id="KW-1185">Reference proteome</keyword>
<accession>A0A8S0QW23</accession>
<dbReference type="Gramene" id="OE9A081428T1">
    <property type="protein sequence ID" value="OE9A081428C1"/>
    <property type="gene ID" value="OE9A081428"/>
</dbReference>
<evidence type="ECO:0000313" key="1">
    <source>
        <dbReference type="EMBL" id="CAA2969945.1"/>
    </source>
</evidence>
<comment type="caution">
    <text evidence="1">The sequence shown here is derived from an EMBL/GenBank/DDBJ whole genome shotgun (WGS) entry which is preliminary data.</text>
</comment>
<protein>
    <submittedName>
        <fullName evidence="1">Uncharacterized protein</fullName>
    </submittedName>
</protein>